<dbReference type="RefSeq" id="WP_154738169.1">
    <property type="nucleotide sequence ID" value="NZ_WMBQ01000001.1"/>
</dbReference>
<gene>
    <name evidence="4" type="ORF">GIW81_04785</name>
</gene>
<dbReference type="AlphaFoldDB" id="A0A6I3KGN1"/>
<dbReference type="InterPro" id="IPR021150">
    <property type="entry name" value="Ubiq_cyt_c_chap"/>
</dbReference>
<evidence type="ECO:0000256" key="1">
    <source>
        <dbReference type="ARBA" id="ARBA00006407"/>
    </source>
</evidence>
<comment type="similarity">
    <text evidence="1">Belongs to the CBP3 family.</text>
</comment>
<dbReference type="PANTHER" id="PTHR12184">
    <property type="entry name" value="UBIQUINOL-CYTOCHROME C REDUCTASE COMPLEX ASSEMBLY FACTOR 1 FAMILY MEMBER"/>
    <property type="match status" value="1"/>
</dbReference>
<accession>A0A6I3KGN1</accession>
<dbReference type="PANTHER" id="PTHR12184:SF1">
    <property type="entry name" value="UBIQUINOL-CYTOCHROME-C REDUCTASE COMPLEX ASSEMBLY FACTOR 1"/>
    <property type="match status" value="1"/>
</dbReference>
<evidence type="ECO:0000313" key="4">
    <source>
        <dbReference type="EMBL" id="MTD93648.1"/>
    </source>
</evidence>
<dbReference type="Proteomes" id="UP000440694">
    <property type="component" value="Unassembled WGS sequence"/>
</dbReference>
<protein>
    <submittedName>
        <fullName evidence="4">Ubiquinol-cytochrome C chaperone</fullName>
    </submittedName>
</protein>
<comment type="caution">
    <text evidence="4">The sequence shown here is derived from an EMBL/GenBank/DDBJ whole genome shotgun (WGS) entry which is preliminary data.</text>
</comment>
<reference evidence="4 5" key="1">
    <citation type="submission" date="2019-11" db="EMBL/GenBank/DDBJ databases">
        <title>Identification of a novel strain.</title>
        <authorList>
            <person name="Xu Q."/>
            <person name="Wang G."/>
        </authorList>
    </citation>
    <scope>NUCLEOTIDE SEQUENCE [LARGE SCALE GENOMIC DNA]</scope>
    <source>
        <strain evidence="5">xq</strain>
    </source>
</reference>
<dbReference type="InterPro" id="IPR007129">
    <property type="entry name" value="Ubiqinol_cyt_c_chaperone_CPB3"/>
</dbReference>
<evidence type="ECO:0000259" key="3">
    <source>
        <dbReference type="Pfam" id="PF03981"/>
    </source>
</evidence>
<dbReference type="Pfam" id="PF03981">
    <property type="entry name" value="Ubiq_cyt_C_chap"/>
    <property type="match status" value="1"/>
</dbReference>
<evidence type="ECO:0000313" key="5">
    <source>
        <dbReference type="Proteomes" id="UP000440694"/>
    </source>
</evidence>
<comment type="similarity">
    <text evidence="2">Belongs to the UPF0174 family.</text>
</comment>
<evidence type="ECO:0000256" key="2">
    <source>
        <dbReference type="ARBA" id="ARBA00006436"/>
    </source>
</evidence>
<proteinExistence type="inferred from homology"/>
<keyword evidence="5" id="KW-1185">Reference proteome</keyword>
<feature type="domain" description="Ubiquinol-cytochrome c chaperone" evidence="3">
    <location>
        <begin position="40"/>
        <end position="176"/>
    </location>
</feature>
<organism evidence="4 5">
    <name type="scientific">Hyphomicrobium album</name>
    <dbReference type="NCBI Taxonomy" id="2665159"/>
    <lineage>
        <taxon>Bacteria</taxon>
        <taxon>Pseudomonadati</taxon>
        <taxon>Pseudomonadota</taxon>
        <taxon>Alphaproteobacteria</taxon>
        <taxon>Hyphomicrobiales</taxon>
        <taxon>Hyphomicrobiaceae</taxon>
        <taxon>Hyphomicrobium</taxon>
    </lineage>
</organism>
<sequence>MSPALMLEFLNARTDIRRKAGEIYGAIVTQARQPALYAGLGVPDTPSGRYEMVVLHLFLVMERLGATPEAAGDLPRLLVEAFIADMDDSLREMATGDLTVPKKVRRAATGLYERSLAYRLSLAEPDEAGLREVLAEHVYGRPDAAQVGTLARYIAASSRAMSAADGKQVAAGRPAFIDPASTTEA</sequence>
<name>A0A6I3KGN1_9HYPH</name>
<dbReference type="EMBL" id="WMBQ01000001">
    <property type="protein sequence ID" value="MTD93648.1"/>
    <property type="molecule type" value="Genomic_DNA"/>
</dbReference>